<proteinExistence type="predicted"/>
<dbReference type="AlphaFoldDB" id="A0A4S8P8U5"/>
<protein>
    <submittedName>
        <fullName evidence="1">Uncharacterized protein</fullName>
    </submittedName>
</protein>
<dbReference type="Proteomes" id="UP000305792">
    <property type="component" value="Unassembled WGS sequence"/>
</dbReference>
<organism evidence="1 2">
    <name type="scientific">Glycomyces paridis</name>
    <dbReference type="NCBI Taxonomy" id="2126555"/>
    <lineage>
        <taxon>Bacteria</taxon>
        <taxon>Bacillati</taxon>
        <taxon>Actinomycetota</taxon>
        <taxon>Actinomycetes</taxon>
        <taxon>Glycomycetales</taxon>
        <taxon>Glycomycetaceae</taxon>
        <taxon>Glycomyces</taxon>
    </lineage>
</organism>
<dbReference type="RefSeq" id="WP_136531820.1">
    <property type="nucleotide sequence ID" value="NZ_STGX01000020.1"/>
</dbReference>
<comment type="caution">
    <text evidence="1">The sequence shown here is derived from an EMBL/GenBank/DDBJ whole genome shotgun (WGS) entry which is preliminary data.</text>
</comment>
<sequence>MPFEWALGALEHLPEGIEPYEVMQVLSSTRPRFPVPAWSQGVHTLTIWGRADSGRALVVACVKRNGLDYDIAGARELHGHECDLLEKWEETRRDEQG</sequence>
<dbReference type="EMBL" id="STGX01000020">
    <property type="protein sequence ID" value="THV24269.1"/>
    <property type="molecule type" value="Genomic_DNA"/>
</dbReference>
<gene>
    <name evidence="1" type="ORF">E9998_21845</name>
</gene>
<accession>A0A4S8P8U5</accession>
<name>A0A4S8P8U5_9ACTN</name>
<dbReference type="OrthoDB" id="4554604at2"/>
<keyword evidence="2" id="KW-1185">Reference proteome</keyword>
<evidence type="ECO:0000313" key="2">
    <source>
        <dbReference type="Proteomes" id="UP000305792"/>
    </source>
</evidence>
<evidence type="ECO:0000313" key="1">
    <source>
        <dbReference type="EMBL" id="THV24269.1"/>
    </source>
</evidence>
<reference evidence="1 2" key="1">
    <citation type="journal article" date="2018" name="Int. J. Syst. Evol. Microbiol.">
        <title>Glycomyces paridis sp. nov., isolated from the medicinal plant Paris polyphylla.</title>
        <authorList>
            <person name="Fang X.M."/>
            <person name="Bai J.L."/>
            <person name="Su J."/>
            <person name="Zhao L.L."/>
            <person name="Liu H.Y."/>
            <person name="Ma B.P."/>
            <person name="Zhang Y.Q."/>
            <person name="Yu L.Y."/>
        </authorList>
    </citation>
    <scope>NUCLEOTIDE SEQUENCE [LARGE SCALE GENOMIC DNA]</scope>
    <source>
        <strain evidence="1 2">CPCC 204357</strain>
    </source>
</reference>